<dbReference type="Pfam" id="PF06182">
    <property type="entry name" value="ABC2_membrane_6"/>
    <property type="match status" value="1"/>
</dbReference>
<dbReference type="KEGG" id="cyj:Cyan7822_5261"/>
<name>E0U633_GLOV7</name>
<evidence type="ECO:0000313" key="3">
    <source>
        <dbReference type="Proteomes" id="UP000008206"/>
    </source>
</evidence>
<evidence type="ECO:0000256" key="1">
    <source>
        <dbReference type="SAM" id="Phobius"/>
    </source>
</evidence>
<dbReference type="HOGENOM" id="CLU_084465_1_1_3"/>
<evidence type="ECO:0000313" key="2">
    <source>
        <dbReference type="EMBL" id="ADN17142.1"/>
    </source>
</evidence>
<reference evidence="3" key="1">
    <citation type="journal article" date="2011" name="MBio">
        <title>Novel metabolic attributes of the genus Cyanothece, comprising a group of unicellular nitrogen-fixing Cyanobacteria.</title>
        <authorList>
            <person name="Bandyopadhyay A."/>
            <person name="Elvitigala T."/>
            <person name="Welsh E."/>
            <person name="Stockel J."/>
            <person name="Liberton M."/>
            <person name="Min H."/>
            <person name="Sherman L.A."/>
            <person name="Pakrasi H.B."/>
        </authorList>
    </citation>
    <scope>NUCLEOTIDE SEQUENCE [LARGE SCALE GENOMIC DNA]</scope>
    <source>
        <strain evidence="3">PCC 7822</strain>
    </source>
</reference>
<feature type="transmembrane region" description="Helical" evidence="1">
    <location>
        <begin position="228"/>
        <end position="250"/>
    </location>
</feature>
<protein>
    <recommendedName>
        <fullName evidence="4">Multidrug ABC transporter permease</fullName>
    </recommendedName>
</protein>
<dbReference type="STRING" id="497965.Cyan7822_5261"/>
<feature type="transmembrane region" description="Helical" evidence="1">
    <location>
        <begin position="142"/>
        <end position="159"/>
    </location>
</feature>
<dbReference type="RefSeq" id="WP_013325180.1">
    <property type="nucleotide sequence ID" value="NC_014501.1"/>
</dbReference>
<keyword evidence="3" id="KW-1185">Reference proteome</keyword>
<dbReference type="EMBL" id="CP002198">
    <property type="protein sequence ID" value="ADN17142.1"/>
    <property type="molecule type" value="Genomic_DNA"/>
</dbReference>
<evidence type="ECO:0008006" key="4">
    <source>
        <dbReference type="Google" id="ProtNLM"/>
    </source>
</evidence>
<feature type="transmembrane region" description="Helical" evidence="1">
    <location>
        <begin position="26"/>
        <end position="47"/>
    </location>
</feature>
<keyword evidence="1" id="KW-0812">Transmembrane</keyword>
<gene>
    <name evidence="2" type="ordered locus">Cyan7822_5261</name>
</gene>
<proteinExistence type="predicted"/>
<accession>E0U633</accession>
<dbReference type="Proteomes" id="UP000008206">
    <property type="component" value="Chromosome"/>
</dbReference>
<feature type="transmembrane region" description="Helical" evidence="1">
    <location>
        <begin position="113"/>
        <end position="130"/>
    </location>
</feature>
<dbReference type="InterPro" id="IPR010390">
    <property type="entry name" value="ABC-2_transporter-like"/>
</dbReference>
<dbReference type="OrthoDB" id="8582979at2"/>
<feature type="transmembrane region" description="Helical" evidence="1">
    <location>
        <begin position="59"/>
        <end position="79"/>
    </location>
</feature>
<sequence>MKPLFKKAIVLLGAYYAHMLEYRAEIFLWALSGSLPLILMGVWIEASKNGHFGLDSLQFVRYFFAVFLVRQLTVVWVIWDFEKEVVEGVLSFRLLQPLDPIWHHLARHLSEKVARIPVVLFFIILFFVLYPQSAWVPSYSRLFLFTVAIIVAFFVRFIIQYTFAMLAFWTERATAIEQFWFLFYIFLAGMIAPLDVFPPLVKELVFWTPFPYFIYFPAALLTGLPVNFIRGIFIILGWGVIFLFVNRWLWRRGLKHYSGMGA</sequence>
<dbReference type="AlphaFoldDB" id="E0U633"/>
<dbReference type="PANTHER" id="PTHR36832:SF1">
    <property type="entry name" value="SLR1174 PROTEIN"/>
    <property type="match status" value="1"/>
</dbReference>
<organism evidence="2 3">
    <name type="scientific">Gloeothece verrucosa (strain PCC 7822)</name>
    <name type="common">Cyanothece sp. (strain PCC 7822)</name>
    <dbReference type="NCBI Taxonomy" id="497965"/>
    <lineage>
        <taxon>Bacteria</taxon>
        <taxon>Bacillati</taxon>
        <taxon>Cyanobacteriota</taxon>
        <taxon>Cyanophyceae</taxon>
        <taxon>Oscillatoriophycideae</taxon>
        <taxon>Chroococcales</taxon>
        <taxon>Aphanothecaceae</taxon>
        <taxon>Gloeothece</taxon>
        <taxon>Gloeothece verrucosa</taxon>
    </lineage>
</organism>
<keyword evidence="1" id="KW-1133">Transmembrane helix</keyword>
<keyword evidence="1" id="KW-0472">Membrane</keyword>
<dbReference type="PANTHER" id="PTHR36832">
    <property type="entry name" value="SLR1174 PROTEIN-RELATED"/>
    <property type="match status" value="1"/>
</dbReference>
<dbReference type="eggNOG" id="COG4587">
    <property type="taxonomic scope" value="Bacteria"/>
</dbReference>
<feature type="transmembrane region" description="Helical" evidence="1">
    <location>
        <begin position="179"/>
        <end position="197"/>
    </location>
</feature>